<feature type="transmembrane region" description="Helical" evidence="15">
    <location>
        <begin position="55"/>
        <end position="78"/>
    </location>
</feature>
<dbReference type="InterPro" id="IPR003661">
    <property type="entry name" value="HisK_dim/P_dom"/>
</dbReference>
<accession>A0ABX6ED63</accession>
<evidence type="ECO:0000259" key="17">
    <source>
        <dbReference type="PROSITE" id="PS50885"/>
    </source>
</evidence>
<reference evidence="18 19" key="2">
    <citation type="journal article" date="2021" name="AMB Express">
        <title>Isolation and characterisation of Methylocystis spp. for poly-3-hydroxybutyrate production using waste methane feedstocks.</title>
        <authorList>
            <person name="Rumah B.L."/>
            <person name="Stead C.E."/>
            <person name="Claxton Stevens B.H."/>
            <person name="Minton N.P."/>
            <person name="Grosse-Honebrink A."/>
            <person name="Zhang Y."/>
        </authorList>
    </citation>
    <scope>NUCLEOTIDE SEQUENCE [LARGE SCALE GENOMIC DNA]</scope>
    <source>
        <strain evidence="18 19">BRCS1</strain>
    </source>
</reference>
<evidence type="ECO:0000256" key="14">
    <source>
        <dbReference type="SAM" id="MobiDB-lite"/>
    </source>
</evidence>
<evidence type="ECO:0000256" key="12">
    <source>
        <dbReference type="ARBA" id="ARBA00023012"/>
    </source>
</evidence>
<dbReference type="Pfam" id="PF19312">
    <property type="entry name" value="NtrY_N"/>
    <property type="match status" value="1"/>
</dbReference>
<dbReference type="PANTHER" id="PTHR43065">
    <property type="entry name" value="SENSOR HISTIDINE KINASE"/>
    <property type="match status" value="1"/>
</dbReference>
<keyword evidence="8" id="KW-0547">Nucleotide-binding</keyword>
<dbReference type="SMART" id="SM00304">
    <property type="entry name" value="HAMP"/>
    <property type="match status" value="1"/>
</dbReference>
<keyword evidence="5" id="KW-0597">Phosphoprotein</keyword>
<dbReference type="InterPro" id="IPR036890">
    <property type="entry name" value="HATPase_C_sf"/>
</dbReference>
<feature type="transmembrane region" description="Helical" evidence="15">
    <location>
        <begin position="98"/>
        <end position="120"/>
    </location>
</feature>
<gene>
    <name evidence="18" type="ORF">F7D13_00670</name>
</gene>
<evidence type="ECO:0000313" key="19">
    <source>
        <dbReference type="Proteomes" id="UP000424673"/>
    </source>
</evidence>
<evidence type="ECO:0000256" key="3">
    <source>
        <dbReference type="ARBA" id="ARBA00012438"/>
    </source>
</evidence>
<dbReference type="Pfam" id="PF02518">
    <property type="entry name" value="HATPase_c"/>
    <property type="match status" value="1"/>
</dbReference>
<evidence type="ECO:0000256" key="6">
    <source>
        <dbReference type="ARBA" id="ARBA00022679"/>
    </source>
</evidence>
<dbReference type="PANTHER" id="PTHR43065:SF10">
    <property type="entry name" value="PEROXIDE STRESS-ACTIVATED HISTIDINE KINASE MAK3"/>
    <property type="match status" value="1"/>
</dbReference>
<feature type="region of interest" description="Disordered" evidence="14">
    <location>
        <begin position="734"/>
        <end position="762"/>
    </location>
</feature>
<feature type="domain" description="Histidine kinase" evidence="16">
    <location>
        <begin position="513"/>
        <end position="732"/>
    </location>
</feature>
<evidence type="ECO:0000256" key="11">
    <source>
        <dbReference type="ARBA" id="ARBA00022989"/>
    </source>
</evidence>
<dbReference type="CDD" id="cd06225">
    <property type="entry name" value="HAMP"/>
    <property type="match status" value="1"/>
</dbReference>
<evidence type="ECO:0000256" key="9">
    <source>
        <dbReference type="ARBA" id="ARBA00022777"/>
    </source>
</evidence>
<keyword evidence="7 15" id="KW-0812">Transmembrane</keyword>
<dbReference type="PROSITE" id="PS50109">
    <property type="entry name" value="HIS_KIN"/>
    <property type="match status" value="1"/>
</dbReference>
<dbReference type="InterPro" id="IPR017232">
    <property type="entry name" value="NtrY"/>
</dbReference>
<evidence type="ECO:0000256" key="8">
    <source>
        <dbReference type="ARBA" id="ARBA00022741"/>
    </source>
</evidence>
<organism evidence="18 19">
    <name type="scientific">Methylocystis rosea</name>
    <dbReference type="NCBI Taxonomy" id="173366"/>
    <lineage>
        <taxon>Bacteria</taxon>
        <taxon>Pseudomonadati</taxon>
        <taxon>Pseudomonadota</taxon>
        <taxon>Alphaproteobacteria</taxon>
        <taxon>Hyphomicrobiales</taxon>
        <taxon>Methylocystaceae</taxon>
        <taxon>Methylocystis</taxon>
    </lineage>
</organism>
<dbReference type="InterPro" id="IPR003594">
    <property type="entry name" value="HATPase_dom"/>
</dbReference>
<evidence type="ECO:0000256" key="10">
    <source>
        <dbReference type="ARBA" id="ARBA00022840"/>
    </source>
</evidence>
<keyword evidence="12" id="KW-0902">Two-component regulatory system</keyword>
<keyword evidence="10" id="KW-0067">ATP-binding</keyword>
<dbReference type="Gene3D" id="6.10.340.10">
    <property type="match status" value="1"/>
</dbReference>
<dbReference type="SMART" id="SM00387">
    <property type="entry name" value="HATPase_c"/>
    <property type="match status" value="1"/>
</dbReference>
<protein>
    <recommendedName>
        <fullName evidence="3">histidine kinase</fullName>
        <ecNumber evidence="3">2.7.13.3</ecNumber>
    </recommendedName>
</protein>
<keyword evidence="9 18" id="KW-0418">Kinase</keyword>
<dbReference type="PIRSF" id="PIRSF037532">
    <property type="entry name" value="STHK_NtrY"/>
    <property type="match status" value="1"/>
</dbReference>
<evidence type="ECO:0000256" key="4">
    <source>
        <dbReference type="ARBA" id="ARBA00022475"/>
    </source>
</evidence>
<evidence type="ECO:0000256" key="2">
    <source>
        <dbReference type="ARBA" id="ARBA00004651"/>
    </source>
</evidence>
<reference evidence="19" key="1">
    <citation type="submission" date="2019-09" db="EMBL/GenBank/DDBJ databases">
        <title>Isolation and complete genome sequencing of Methylocystis species.</title>
        <authorList>
            <person name="Rumah B.L."/>
            <person name="Stead C.E."/>
            <person name="Stevens B.C."/>
            <person name="Minton N.P."/>
            <person name="Grosse-Honebrink A."/>
            <person name="Zhang Y."/>
        </authorList>
    </citation>
    <scope>NUCLEOTIDE SEQUENCE [LARGE SCALE GENOMIC DNA]</scope>
    <source>
        <strain evidence="19">BRCS1</strain>
    </source>
</reference>
<dbReference type="EMBL" id="CP044328">
    <property type="protein sequence ID" value="QGM92660.1"/>
    <property type="molecule type" value="Genomic_DNA"/>
</dbReference>
<dbReference type="SUPFAM" id="SSF158472">
    <property type="entry name" value="HAMP domain-like"/>
    <property type="match status" value="1"/>
</dbReference>
<keyword evidence="13 15" id="KW-0472">Membrane</keyword>
<dbReference type="SUPFAM" id="SSF47384">
    <property type="entry name" value="Homodimeric domain of signal transducing histidine kinase"/>
    <property type="match status" value="1"/>
</dbReference>
<keyword evidence="6" id="KW-0808">Transferase</keyword>
<evidence type="ECO:0000256" key="7">
    <source>
        <dbReference type="ARBA" id="ARBA00022692"/>
    </source>
</evidence>
<evidence type="ECO:0000259" key="16">
    <source>
        <dbReference type="PROSITE" id="PS50109"/>
    </source>
</evidence>
<evidence type="ECO:0000256" key="5">
    <source>
        <dbReference type="ARBA" id="ARBA00022553"/>
    </source>
</evidence>
<dbReference type="RefSeq" id="WP_154450635.1">
    <property type="nucleotide sequence ID" value="NZ_CP044328.1"/>
</dbReference>
<dbReference type="InterPro" id="IPR036097">
    <property type="entry name" value="HisK_dim/P_sf"/>
</dbReference>
<dbReference type="SUPFAM" id="SSF55874">
    <property type="entry name" value="ATPase domain of HSP90 chaperone/DNA topoisomerase II/histidine kinase"/>
    <property type="match status" value="1"/>
</dbReference>
<dbReference type="InterPro" id="IPR045671">
    <property type="entry name" value="NtrY-like_N"/>
</dbReference>
<dbReference type="Gene3D" id="3.30.450.20">
    <property type="entry name" value="PAS domain"/>
    <property type="match status" value="1"/>
</dbReference>
<dbReference type="GO" id="GO:0016301">
    <property type="term" value="F:kinase activity"/>
    <property type="evidence" value="ECO:0007669"/>
    <property type="project" value="UniProtKB-KW"/>
</dbReference>
<name>A0ABX6ED63_9HYPH</name>
<dbReference type="Pfam" id="PF00512">
    <property type="entry name" value="HisKA"/>
    <property type="match status" value="1"/>
</dbReference>
<keyword evidence="19" id="KW-1185">Reference proteome</keyword>
<feature type="domain" description="HAMP" evidence="17">
    <location>
        <begin position="321"/>
        <end position="374"/>
    </location>
</feature>
<dbReference type="SMART" id="SM00388">
    <property type="entry name" value="HisKA"/>
    <property type="match status" value="1"/>
</dbReference>
<keyword evidence="11 15" id="KW-1133">Transmembrane helix</keyword>
<feature type="transmembrane region" description="Helical" evidence="15">
    <location>
        <begin position="22"/>
        <end position="43"/>
    </location>
</feature>
<sequence>MALTGDSASPPKAKGRTPFRSWFGPIIVIGAVGCALATFLVVAEFGAISPTDDRLLPLLIINGVFVAVLLAMVIVKAWRLYRVWRRGEAAARLHVRTVGFFAVIALIPAILLAVAGSLTLERVLNPAFMSSVKVFVHNTAEAAAVFRESQCRALLQEAQLTASDLDRAAILYNSDRPYFHQIFQSRAYFLGFSVAALVKSNGEILDRVDVAQNAASIIIAPPQSEFDDARRGEPLCLVIDDGKSFVALRALSAFQDTFLYVTRPIDPIAVEFPKQAQNLISSYDVFDAYRAAVQRAFVLMYAFLTTIMLLSSIWFGLDFADRLVTPIRDLIAATDEVSAGNLDVRVNVDKQHGDLARLGDVFNNMTTELNLQQNRLIEANRINDERREFTEAVLSGVPVAVMGVDSESIVTILNRSAEELSLADPTGQATVGASVASVLPEIVPILKDAAEVFPRAVQSQIIIKRGVAERTLNVRVTLARADAGHHNYVVTLDDITDLVMAQRTSAWADVARRIAHEIKNPLTPIQLSAERLRRKYGKVIQEDRDIFDQCTDTIVRQVDDIKRMVDEFSSFARMPKARPARDDLNECIRQVAFLMRVGNADLDIVEELPETSVIAQFDRRLLSQALTNIVKNAVEGIAAREEKDALEKGRVEIRLNVRDRMAEIDVIDNGKGFPAMNRQRLLEPYMTTRSDGTGLGLPIVAKIVEDHGGRLELLDAPSGRGACVRLIVPLAAETSSKEEPRAAGAQAEKAPAHASEPGQSGV</sequence>
<dbReference type="Gene3D" id="3.30.565.10">
    <property type="entry name" value="Histidine kinase-like ATPase, C-terminal domain"/>
    <property type="match status" value="1"/>
</dbReference>
<dbReference type="InterPro" id="IPR003660">
    <property type="entry name" value="HAMP_dom"/>
</dbReference>
<evidence type="ECO:0000256" key="15">
    <source>
        <dbReference type="SAM" id="Phobius"/>
    </source>
</evidence>
<evidence type="ECO:0000256" key="1">
    <source>
        <dbReference type="ARBA" id="ARBA00000085"/>
    </source>
</evidence>
<dbReference type="InterPro" id="IPR005467">
    <property type="entry name" value="His_kinase_dom"/>
</dbReference>
<dbReference type="PRINTS" id="PR00344">
    <property type="entry name" value="BCTRLSENSOR"/>
</dbReference>
<comment type="subcellular location">
    <subcellularLocation>
        <location evidence="2">Cell membrane</location>
        <topology evidence="2">Multi-pass membrane protein</topology>
    </subcellularLocation>
</comment>
<evidence type="ECO:0000313" key="18">
    <source>
        <dbReference type="EMBL" id="QGM92660.1"/>
    </source>
</evidence>
<dbReference type="PROSITE" id="PS50885">
    <property type="entry name" value="HAMP"/>
    <property type="match status" value="1"/>
</dbReference>
<comment type="catalytic activity">
    <reaction evidence="1">
        <text>ATP + protein L-histidine = ADP + protein N-phospho-L-histidine.</text>
        <dbReference type="EC" id="2.7.13.3"/>
    </reaction>
</comment>
<dbReference type="InterPro" id="IPR004358">
    <property type="entry name" value="Sig_transdc_His_kin-like_C"/>
</dbReference>
<keyword evidence="4" id="KW-1003">Cell membrane</keyword>
<dbReference type="CDD" id="cd00082">
    <property type="entry name" value="HisKA"/>
    <property type="match status" value="1"/>
</dbReference>
<dbReference type="Pfam" id="PF00672">
    <property type="entry name" value="HAMP"/>
    <property type="match status" value="1"/>
</dbReference>
<dbReference type="EC" id="2.7.13.3" evidence="3"/>
<evidence type="ECO:0000256" key="13">
    <source>
        <dbReference type="ARBA" id="ARBA00023136"/>
    </source>
</evidence>
<proteinExistence type="predicted"/>
<dbReference type="Gene3D" id="1.10.287.130">
    <property type="match status" value="1"/>
</dbReference>
<dbReference type="Proteomes" id="UP000424673">
    <property type="component" value="Chromosome"/>
</dbReference>